<comment type="caution">
    <text evidence="1">The sequence shown here is derived from an EMBL/GenBank/DDBJ whole genome shotgun (WGS) entry which is preliminary data.</text>
</comment>
<reference evidence="1" key="1">
    <citation type="submission" date="2020-08" db="EMBL/GenBank/DDBJ databases">
        <title>Multicomponent nature underlies the extraordinary mechanical properties of spider dragline silk.</title>
        <authorList>
            <person name="Kono N."/>
            <person name="Nakamura H."/>
            <person name="Mori M."/>
            <person name="Yoshida Y."/>
            <person name="Ohtoshi R."/>
            <person name="Malay A.D."/>
            <person name="Moran D.A.P."/>
            <person name="Tomita M."/>
            <person name="Numata K."/>
            <person name="Arakawa K."/>
        </authorList>
    </citation>
    <scope>NUCLEOTIDE SEQUENCE</scope>
</reference>
<protein>
    <submittedName>
        <fullName evidence="1">Uncharacterized protein</fullName>
    </submittedName>
</protein>
<evidence type="ECO:0000313" key="2">
    <source>
        <dbReference type="Proteomes" id="UP000886998"/>
    </source>
</evidence>
<dbReference type="AlphaFoldDB" id="A0A8X7CTG6"/>
<dbReference type="Proteomes" id="UP000886998">
    <property type="component" value="Unassembled WGS sequence"/>
</dbReference>
<sequence>MRYALGKALSLLDVLRYHGPPPPTKFSKYNKKFYCRQQGSTCEDSMAKLFVKQLMKMMGKKDEHLLLLMVAEAAVFFEEWRGDGHGPIPASY</sequence>
<gene>
    <name evidence="1" type="ORF">TNIN_160911</name>
</gene>
<keyword evidence="2" id="KW-1185">Reference proteome</keyword>
<organism evidence="1 2">
    <name type="scientific">Trichonephila inaurata madagascariensis</name>
    <dbReference type="NCBI Taxonomy" id="2747483"/>
    <lineage>
        <taxon>Eukaryota</taxon>
        <taxon>Metazoa</taxon>
        <taxon>Ecdysozoa</taxon>
        <taxon>Arthropoda</taxon>
        <taxon>Chelicerata</taxon>
        <taxon>Arachnida</taxon>
        <taxon>Araneae</taxon>
        <taxon>Araneomorphae</taxon>
        <taxon>Entelegynae</taxon>
        <taxon>Araneoidea</taxon>
        <taxon>Nephilidae</taxon>
        <taxon>Trichonephila</taxon>
        <taxon>Trichonephila inaurata</taxon>
    </lineage>
</organism>
<name>A0A8X7CTG6_9ARAC</name>
<accession>A0A8X7CTG6</accession>
<evidence type="ECO:0000313" key="1">
    <source>
        <dbReference type="EMBL" id="GFY78365.1"/>
    </source>
</evidence>
<dbReference type="EMBL" id="BMAV01022954">
    <property type="protein sequence ID" value="GFY78365.1"/>
    <property type="molecule type" value="Genomic_DNA"/>
</dbReference>
<proteinExistence type="predicted"/>